<dbReference type="Proteomes" id="UP000178450">
    <property type="component" value="Unassembled WGS sequence"/>
</dbReference>
<evidence type="ECO:0000313" key="3">
    <source>
        <dbReference type="Proteomes" id="UP000178450"/>
    </source>
</evidence>
<keyword evidence="1" id="KW-0472">Membrane</keyword>
<protein>
    <submittedName>
        <fullName evidence="2">Uncharacterized protein</fullName>
    </submittedName>
</protein>
<name>A0A1F7KGS7_9BACT</name>
<keyword evidence="1" id="KW-0812">Transmembrane</keyword>
<keyword evidence="1" id="KW-1133">Transmembrane helix</keyword>
<comment type="caution">
    <text evidence="2">The sequence shown here is derived from an EMBL/GenBank/DDBJ whole genome shotgun (WGS) entry which is preliminary data.</text>
</comment>
<reference evidence="2 3" key="1">
    <citation type="journal article" date="2016" name="Nat. Commun.">
        <title>Thousands of microbial genomes shed light on interconnected biogeochemical processes in an aquifer system.</title>
        <authorList>
            <person name="Anantharaman K."/>
            <person name="Brown C.T."/>
            <person name="Hug L.A."/>
            <person name="Sharon I."/>
            <person name="Castelle C.J."/>
            <person name="Probst A.J."/>
            <person name="Thomas B.C."/>
            <person name="Singh A."/>
            <person name="Wilkins M.J."/>
            <person name="Karaoz U."/>
            <person name="Brodie E.L."/>
            <person name="Williams K.H."/>
            <person name="Hubbard S.S."/>
            <person name="Banfield J.F."/>
        </authorList>
    </citation>
    <scope>NUCLEOTIDE SEQUENCE [LARGE SCALE GENOMIC DNA]</scope>
</reference>
<sequence length="74" mass="8801">MKHKPVSNKRSQELLKLYQEDRQKENRFRIKADKSTHLSHKTEQIKPLSFGSLVFSLLLTFIIITVQLFISRFI</sequence>
<dbReference type="AlphaFoldDB" id="A0A1F7KGS7"/>
<accession>A0A1F7KGS7</accession>
<evidence type="ECO:0000313" key="2">
    <source>
        <dbReference type="EMBL" id="OGK67052.1"/>
    </source>
</evidence>
<proteinExistence type="predicted"/>
<gene>
    <name evidence="2" type="ORF">A2209_03295</name>
</gene>
<evidence type="ECO:0000256" key="1">
    <source>
        <dbReference type="SAM" id="Phobius"/>
    </source>
</evidence>
<feature type="transmembrane region" description="Helical" evidence="1">
    <location>
        <begin position="48"/>
        <end position="70"/>
    </location>
</feature>
<organism evidence="2 3">
    <name type="scientific">Candidatus Roizmanbacteria bacterium RIFOXYA1_FULL_41_12</name>
    <dbReference type="NCBI Taxonomy" id="1802082"/>
    <lineage>
        <taxon>Bacteria</taxon>
        <taxon>Candidatus Roizmaniibacteriota</taxon>
    </lineage>
</organism>
<dbReference type="EMBL" id="MGBG01000002">
    <property type="protein sequence ID" value="OGK67052.1"/>
    <property type="molecule type" value="Genomic_DNA"/>
</dbReference>